<evidence type="ECO:0000256" key="1">
    <source>
        <dbReference type="ARBA" id="ARBA00005010"/>
    </source>
</evidence>
<dbReference type="STRING" id="555875.SAMN04488124_2089"/>
<dbReference type="RefSeq" id="WP_089880302.1">
    <property type="nucleotide sequence ID" value="NZ_FOYS01000003.1"/>
</dbReference>
<dbReference type="SUPFAM" id="SSF51735">
    <property type="entry name" value="NAD(P)-binding Rossmann-fold domains"/>
    <property type="match status" value="1"/>
</dbReference>
<dbReference type="PANTHER" id="PTHR35330">
    <property type="entry name" value="SIROHEME BIOSYNTHESIS PROTEIN MET8"/>
    <property type="match status" value="1"/>
</dbReference>
<sequence length="217" mass="23061">MIPLYHDFTDERVLVFGGGPVGARKARRFAAEAAVTVVSPTFDANDYGDAELVRAAPTPEDAADWVRRVDPALVVAATDDEAVNDAVGDAADEVGALVNRADRSRSVDGLTKSVVVPATVEDGDVRVAISTGGASPALSKHLRERIEAELDGAGAMAELTGALREELRAGPYTAAERRDAVRAVVRSDRVWKALRTGETKAREEADRVIRNTVGGER</sequence>
<dbReference type="UniPathway" id="UPA00262">
    <property type="reaction ID" value="UER00222"/>
</dbReference>
<name>A0A1I6HD38_9EURY</name>
<dbReference type="EMBL" id="FOYS01000003">
    <property type="protein sequence ID" value="SFR52436.1"/>
    <property type="molecule type" value="Genomic_DNA"/>
</dbReference>
<dbReference type="InterPro" id="IPR006367">
    <property type="entry name" value="Sirohaem_synthase_N"/>
</dbReference>
<dbReference type="Pfam" id="PF13241">
    <property type="entry name" value="NAD_binding_7"/>
    <property type="match status" value="1"/>
</dbReference>
<dbReference type="InterPro" id="IPR028281">
    <property type="entry name" value="Sirohaem_synthase_central"/>
</dbReference>
<keyword evidence="3" id="KW-0560">Oxidoreductase</keyword>
<dbReference type="Pfam" id="PF14824">
    <property type="entry name" value="Sirohm_synth_M"/>
    <property type="match status" value="1"/>
</dbReference>
<dbReference type="Gene3D" id="3.30.160.110">
    <property type="entry name" value="Siroheme synthase, domain 2"/>
    <property type="match status" value="1"/>
</dbReference>
<gene>
    <name evidence="8" type="ORF">SAMN04488124_2089</name>
</gene>
<evidence type="ECO:0000256" key="3">
    <source>
        <dbReference type="ARBA" id="ARBA00023002"/>
    </source>
</evidence>
<dbReference type="InterPro" id="IPR036291">
    <property type="entry name" value="NAD(P)-bd_dom_sf"/>
</dbReference>
<dbReference type="GO" id="GO:0004325">
    <property type="term" value="F:ferrochelatase activity"/>
    <property type="evidence" value="ECO:0007669"/>
    <property type="project" value="InterPro"/>
</dbReference>
<dbReference type="GO" id="GO:0019354">
    <property type="term" value="P:siroheme biosynthetic process"/>
    <property type="evidence" value="ECO:0007669"/>
    <property type="project" value="UniProtKB-UniPathway"/>
</dbReference>
<protein>
    <recommendedName>
        <fullName evidence="2">precorrin-2 dehydrogenase</fullName>
        <ecNumber evidence="2">1.3.1.76</ecNumber>
    </recommendedName>
</protein>
<dbReference type="SUPFAM" id="SSF75615">
    <property type="entry name" value="Siroheme synthase middle domains-like"/>
    <property type="match status" value="1"/>
</dbReference>
<organism evidence="8 9">
    <name type="scientific">Halogeometricum limi</name>
    <dbReference type="NCBI Taxonomy" id="555875"/>
    <lineage>
        <taxon>Archaea</taxon>
        <taxon>Methanobacteriati</taxon>
        <taxon>Methanobacteriota</taxon>
        <taxon>Stenosarchaea group</taxon>
        <taxon>Halobacteria</taxon>
        <taxon>Halobacteriales</taxon>
        <taxon>Haloferacaceae</taxon>
        <taxon>Halogeometricum</taxon>
    </lineage>
</organism>
<dbReference type="Proteomes" id="UP000243250">
    <property type="component" value="Unassembled WGS sequence"/>
</dbReference>
<evidence type="ECO:0000256" key="5">
    <source>
        <dbReference type="ARBA" id="ARBA00023244"/>
    </source>
</evidence>
<keyword evidence="5" id="KW-0627">Porphyrin biosynthesis</keyword>
<evidence type="ECO:0000256" key="4">
    <source>
        <dbReference type="ARBA" id="ARBA00023027"/>
    </source>
</evidence>
<reference evidence="9" key="1">
    <citation type="submission" date="2016-10" db="EMBL/GenBank/DDBJ databases">
        <authorList>
            <person name="Varghese N."/>
            <person name="Submissions S."/>
        </authorList>
    </citation>
    <scope>NUCLEOTIDE SEQUENCE [LARGE SCALE GENOMIC DNA]</scope>
    <source>
        <strain evidence="9">CGMCC 1.8711</strain>
    </source>
</reference>
<keyword evidence="9" id="KW-1185">Reference proteome</keyword>
<dbReference type="PANTHER" id="PTHR35330:SF1">
    <property type="entry name" value="SIROHEME BIOSYNTHESIS PROTEIN MET8"/>
    <property type="match status" value="1"/>
</dbReference>
<dbReference type="Gene3D" id="3.40.50.720">
    <property type="entry name" value="NAD(P)-binding Rossmann-like Domain"/>
    <property type="match status" value="1"/>
</dbReference>
<dbReference type="OrthoDB" id="10510at2157"/>
<keyword evidence="4" id="KW-0520">NAD</keyword>
<comment type="catalytic activity">
    <reaction evidence="6">
        <text>precorrin-2 + NAD(+) = sirohydrochlorin + NADH + 2 H(+)</text>
        <dbReference type="Rhea" id="RHEA:15613"/>
        <dbReference type="ChEBI" id="CHEBI:15378"/>
        <dbReference type="ChEBI" id="CHEBI:57540"/>
        <dbReference type="ChEBI" id="CHEBI:57945"/>
        <dbReference type="ChEBI" id="CHEBI:58351"/>
        <dbReference type="ChEBI" id="CHEBI:58827"/>
        <dbReference type="EC" id="1.3.1.76"/>
    </reaction>
</comment>
<evidence type="ECO:0000313" key="8">
    <source>
        <dbReference type="EMBL" id="SFR52436.1"/>
    </source>
</evidence>
<proteinExistence type="predicted"/>
<evidence type="ECO:0000259" key="7">
    <source>
        <dbReference type="Pfam" id="PF14824"/>
    </source>
</evidence>
<feature type="domain" description="Siroheme synthase central" evidence="7">
    <location>
        <begin position="122"/>
        <end position="148"/>
    </location>
</feature>
<evidence type="ECO:0000256" key="6">
    <source>
        <dbReference type="ARBA" id="ARBA00047561"/>
    </source>
</evidence>
<dbReference type="GO" id="GO:0043115">
    <property type="term" value="F:precorrin-2 dehydrogenase activity"/>
    <property type="evidence" value="ECO:0007669"/>
    <property type="project" value="UniProtKB-EC"/>
</dbReference>
<evidence type="ECO:0000313" key="9">
    <source>
        <dbReference type="Proteomes" id="UP000243250"/>
    </source>
</evidence>
<evidence type="ECO:0000256" key="2">
    <source>
        <dbReference type="ARBA" id="ARBA00012400"/>
    </source>
</evidence>
<comment type="pathway">
    <text evidence="1">Porphyrin-containing compound metabolism; siroheme biosynthesis; sirohydrochlorin from precorrin-2: step 1/1.</text>
</comment>
<dbReference type="AlphaFoldDB" id="A0A1I6HD38"/>
<accession>A0A1I6HD38</accession>
<dbReference type="InterPro" id="IPR028161">
    <property type="entry name" value="Met8-like"/>
</dbReference>
<dbReference type="NCBIfam" id="TIGR01470">
    <property type="entry name" value="cysG_Nterm"/>
    <property type="match status" value="1"/>
</dbReference>
<dbReference type="EC" id="1.3.1.76" evidence="2"/>